<comment type="caution">
    <text evidence="1">The sequence shown here is derived from an EMBL/GenBank/DDBJ whole genome shotgun (WGS) entry which is preliminary data.</text>
</comment>
<protein>
    <submittedName>
        <fullName evidence="1">Uncharacterized protein</fullName>
    </submittedName>
</protein>
<dbReference type="EMBL" id="CM046390">
    <property type="protein sequence ID" value="KAI8564533.1"/>
    <property type="molecule type" value="Genomic_DNA"/>
</dbReference>
<reference evidence="1" key="1">
    <citation type="submission" date="2022-02" db="EMBL/GenBank/DDBJ databases">
        <title>Plant Genome Project.</title>
        <authorList>
            <person name="Zhang R.-G."/>
        </authorList>
    </citation>
    <scope>NUCLEOTIDE SEQUENCE</scope>
    <source>
        <strain evidence="1">AT1</strain>
    </source>
</reference>
<dbReference type="Proteomes" id="UP001062846">
    <property type="component" value="Chromosome 3"/>
</dbReference>
<name>A0ACC0PJ50_RHOML</name>
<evidence type="ECO:0000313" key="1">
    <source>
        <dbReference type="EMBL" id="KAI8564533.1"/>
    </source>
</evidence>
<evidence type="ECO:0000313" key="2">
    <source>
        <dbReference type="Proteomes" id="UP001062846"/>
    </source>
</evidence>
<keyword evidence="2" id="KW-1185">Reference proteome</keyword>
<sequence>MGIAIGSDQGAAGEYNGRMTLFVVLSCMMAAMGGVIFGYDIGISDHKRKKKSNPVPETKHCFAPETAVVDPEQENNADKQKQARAAIRKPQQRFHCYHCWKPPRSTTDIAVDHRSLHSDHHQTPKLSASARPPKP</sequence>
<organism evidence="1 2">
    <name type="scientific">Rhododendron molle</name>
    <name type="common">Chinese azalea</name>
    <name type="synonym">Azalea mollis</name>
    <dbReference type="NCBI Taxonomy" id="49168"/>
    <lineage>
        <taxon>Eukaryota</taxon>
        <taxon>Viridiplantae</taxon>
        <taxon>Streptophyta</taxon>
        <taxon>Embryophyta</taxon>
        <taxon>Tracheophyta</taxon>
        <taxon>Spermatophyta</taxon>
        <taxon>Magnoliopsida</taxon>
        <taxon>eudicotyledons</taxon>
        <taxon>Gunneridae</taxon>
        <taxon>Pentapetalae</taxon>
        <taxon>asterids</taxon>
        <taxon>Ericales</taxon>
        <taxon>Ericaceae</taxon>
        <taxon>Ericoideae</taxon>
        <taxon>Rhodoreae</taxon>
        <taxon>Rhododendron</taxon>
    </lineage>
</organism>
<proteinExistence type="predicted"/>
<accession>A0ACC0PJ50</accession>
<gene>
    <name evidence="1" type="ORF">RHMOL_Rhmol03G0189100</name>
</gene>